<name>A0A318YJ34_ASPNB</name>
<dbReference type="Pfam" id="PF22953">
    <property type="entry name" value="SpnB_Rossmann"/>
    <property type="match status" value="1"/>
</dbReference>
<dbReference type="Pfam" id="PF00698">
    <property type="entry name" value="Acyl_transf_1"/>
    <property type="match status" value="1"/>
</dbReference>
<dbReference type="InterPro" id="IPR014043">
    <property type="entry name" value="Acyl_transferase_dom"/>
</dbReference>
<dbReference type="PANTHER" id="PTHR43775:SF37">
    <property type="entry name" value="SI:DKEY-61P9.11"/>
    <property type="match status" value="1"/>
</dbReference>
<dbReference type="GO" id="GO:0006633">
    <property type="term" value="P:fatty acid biosynthetic process"/>
    <property type="evidence" value="ECO:0007669"/>
    <property type="project" value="TreeGrafter"/>
</dbReference>
<dbReference type="SUPFAM" id="SSF51735">
    <property type="entry name" value="NAD(P)-binding Rossmann-fold domains"/>
    <property type="match status" value="2"/>
</dbReference>
<evidence type="ECO:0000313" key="5">
    <source>
        <dbReference type="Proteomes" id="UP000247647"/>
    </source>
</evidence>
<dbReference type="SMART" id="SM00827">
    <property type="entry name" value="PKS_AT"/>
    <property type="match status" value="1"/>
</dbReference>
<dbReference type="RefSeq" id="XP_025479854.1">
    <property type="nucleotide sequence ID" value="XM_025625282.1"/>
</dbReference>
<keyword evidence="5" id="KW-1185">Reference proteome</keyword>
<dbReference type="Gene3D" id="3.30.70.3290">
    <property type="match status" value="1"/>
</dbReference>
<dbReference type="InterPro" id="IPR001227">
    <property type="entry name" value="Ac_transferase_dom_sf"/>
</dbReference>
<evidence type="ECO:0000256" key="2">
    <source>
        <dbReference type="ARBA" id="ARBA00022553"/>
    </source>
</evidence>
<accession>A0A318YJ34</accession>
<dbReference type="OrthoDB" id="5334845at2759"/>
<protein>
    <submittedName>
        <fullName evidence="4">Polyketide synthase</fullName>
    </submittedName>
</protein>
<dbReference type="InterPro" id="IPR055123">
    <property type="entry name" value="SpnB-like_Rossmann"/>
</dbReference>
<evidence type="ECO:0000256" key="1">
    <source>
        <dbReference type="ARBA" id="ARBA00022450"/>
    </source>
</evidence>
<evidence type="ECO:0000259" key="3">
    <source>
        <dbReference type="SMART" id="SM00827"/>
    </source>
</evidence>
<evidence type="ECO:0000313" key="4">
    <source>
        <dbReference type="EMBL" id="PYH34376.1"/>
    </source>
</evidence>
<proteinExistence type="predicted"/>
<dbReference type="Gene3D" id="3.40.366.10">
    <property type="entry name" value="Malonyl-Coenzyme A Acyl Carrier Protein, domain 2"/>
    <property type="match status" value="1"/>
</dbReference>
<dbReference type="PANTHER" id="PTHR43775">
    <property type="entry name" value="FATTY ACID SYNTHASE"/>
    <property type="match status" value="1"/>
</dbReference>
<organism evidence="4 5">
    <name type="scientific">Aspergillus neoniger (strain CBS 115656)</name>
    <dbReference type="NCBI Taxonomy" id="1448310"/>
    <lineage>
        <taxon>Eukaryota</taxon>
        <taxon>Fungi</taxon>
        <taxon>Dikarya</taxon>
        <taxon>Ascomycota</taxon>
        <taxon>Pezizomycotina</taxon>
        <taxon>Eurotiomycetes</taxon>
        <taxon>Eurotiomycetidae</taxon>
        <taxon>Eurotiales</taxon>
        <taxon>Aspergillaceae</taxon>
        <taxon>Aspergillus</taxon>
        <taxon>Aspergillus subgen. Circumdati</taxon>
    </lineage>
</organism>
<keyword evidence="1" id="KW-0596">Phosphopantetheine</keyword>
<dbReference type="Pfam" id="PF08659">
    <property type="entry name" value="KR"/>
    <property type="match status" value="1"/>
</dbReference>
<dbReference type="AlphaFoldDB" id="A0A318YJ34"/>
<dbReference type="EMBL" id="KZ821460">
    <property type="protein sequence ID" value="PYH34376.1"/>
    <property type="molecule type" value="Genomic_DNA"/>
</dbReference>
<reference evidence="4" key="1">
    <citation type="submission" date="2016-12" db="EMBL/GenBank/DDBJ databases">
        <title>The genomes of Aspergillus section Nigri reveals drivers in fungal speciation.</title>
        <authorList>
            <consortium name="DOE Joint Genome Institute"/>
            <person name="Vesth T.C."/>
            <person name="Nybo J."/>
            <person name="Theobald S."/>
            <person name="Brandl J."/>
            <person name="Frisvad J.C."/>
            <person name="Nielsen K.F."/>
            <person name="Lyhne E.K."/>
            <person name="Kogle M.E."/>
            <person name="Kuo A."/>
            <person name="Riley R."/>
            <person name="Clum A."/>
            <person name="Nolan M."/>
            <person name="Lipzen A."/>
            <person name="Salamov A."/>
            <person name="Henrissat B."/>
            <person name="Wiebenga A."/>
            <person name="De Vries R.P."/>
            <person name="Grigoriev I.V."/>
            <person name="Mortensen U.H."/>
            <person name="Andersen M.R."/>
            <person name="Baker S.E."/>
        </authorList>
    </citation>
    <scope>NUCLEOTIDE SEQUENCE [LARGE SCALE GENOMIC DNA]</scope>
    <source>
        <strain evidence="4">CBS 115656</strain>
    </source>
</reference>
<dbReference type="InterPro" id="IPR050091">
    <property type="entry name" value="PKS_NRPS_Biosynth_Enz"/>
</dbReference>
<dbReference type="Gene3D" id="3.40.50.720">
    <property type="entry name" value="NAD(P)-binding Rossmann-like Domain"/>
    <property type="match status" value="1"/>
</dbReference>
<dbReference type="InterPro" id="IPR036291">
    <property type="entry name" value="NAD(P)-bd_dom_sf"/>
</dbReference>
<keyword evidence="2" id="KW-0597">Phosphoprotein</keyword>
<dbReference type="InterPro" id="IPR016035">
    <property type="entry name" value="Acyl_Trfase/lysoPLipase"/>
</dbReference>
<dbReference type="Proteomes" id="UP000247647">
    <property type="component" value="Unassembled WGS sequence"/>
</dbReference>
<feature type="domain" description="Malonyl-CoA:ACP transacylase (MAT)" evidence="3">
    <location>
        <begin position="2"/>
        <end position="183"/>
    </location>
</feature>
<dbReference type="SUPFAM" id="SSF52151">
    <property type="entry name" value="FabD/lysophospholipase-like"/>
    <property type="match status" value="1"/>
</dbReference>
<dbReference type="GeneID" id="37127738"/>
<dbReference type="InterPro" id="IPR013968">
    <property type="entry name" value="PKS_KR"/>
</dbReference>
<sequence length="567" mass="62419">MVSLEATGAETTAAMSFLHVQDKVDIAGYNTPMQTVVSGDKQAIEVVAAHFAGKLGRKVKMLDLSQAFHSSHMDDMLPLFRAVVKTLQFSRPKLPVISSLTGLLAEEGQLEQPEYWVQQARQAVRFSDSIQTIYHQHGIDIFLELGPHPVLLGLTAACLTSHQCHDDDDNASPLLLPSLRTGKQDDISVVRRSLAELHVRNVPIDWLAYFKPWGCQLVTLPTYAFQRDRWFRQLRAMSVGLNGNTVVGNDQADGPPSSGDTDRFQFEVVWHRLNKENVQLKDSSRSWGLICPAGNGKWASTVTRALSQTVIRLTRVQRLEEAQQLDGLLCLWDTSSSTDIPRQASQHTTQALTQLQMAATTSFPLPLVWVTCQAVGTGGYDADPGQMNGLGTGPLWGLMRTARNEHPDLRLRLIDLDEDKGAPEALLLALTLSEEPECAVRQGQVFMPRLQQVKKLKPVVEQQRHFLRQDGAVLITGGLGGIGKRVARWLATTHHVHDLVLISRRGMEDSGAAAFVAELLKLVMAMFSVQRPLRGVIHAAGVVDNGILSAMTPQRCATTSAPKQALK</sequence>
<gene>
    <name evidence="4" type="ORF">BO87DRAFT_397122</name>
</gene>
<dbReference type="GO" id="GO:0004312">
    <property type="term" value="F:fatty acid synthase activity"/>
    <property type="evidence" value="ECO:0007669"/>
    <property type="project" value="TreeGrafter"/>
</dbReference>